<dbReference type="InterPro" id="IPR013767">
    <property type="entry name" value="PAS_fold"/>
</dbReference>
<evidence type="ECO:0000256" key="3">
    <source>
        <dbReference type="ARBA" id="ARBA00022553"/>
    </source>
</evidence>
<dbReference type="SMART" id="SM00387">
    <property type="entry name" value="HATPase_c"/>
    <property type="match status" value="1"/>
</dbReference>
<evidence type="ECO:0000313" key="10">
    <source>
        <dbReference type="Proteomes" id="UP000057158"/>
    </source>
</evidence>
<keyword evidence="10" id="KW-1185">Reference proteome</keyword>
<dbReference type="Gene3D" id="3.30.450.20">
    <property type="entry name" value="PAS domain"/>
    <property type="match status" value="2"/>
</dbReference>
<dbReference type="SMART" id="SM00091">
    <property type="entry name" value="PAS"/>
    <property type="match status" value="2"/>
</dbReference>
<gene>
    <name evidence="9" type="ORF">DSOUD_0490</name>
</gene>
<feature type="domain" description="Histidine kinase" evidence="7">
    <location>
        <begin position="275"/>
        <end position="488"/>
    </location>
</feature>
<dbReference type="PANTHER" id="PTHR42878:SF15">
    <property type="entry name" value="BACTERIOPHYTOCHROME"/>
    <property type="match status" value="1"/>
</dbReference>
<keyword evidence="4" id="KW-0808">Transferase</keyword>
<dbReference type="Proteomes" id="UP000057158">
    <property type="component" value="Chromosome"/>
</dbReference>
<dbReference type="Gene3D" id="3.30.565.10">
    <property type="entry name" value="Histidine kinase-like ATPase, C-terminal domain"/>
    <property type="match status" value="1"/>
</dbReference>
<dbReference type="Gene3D" id="1.10.287.130">
    <property type="match status" value="1"/>
</dbReference>
<evidence type="ECO:0000256" key="6">
    <source>
        <dbReference type="ARBA" id="ARBA00023136"/>
    </source>
</evidence>
<name>A0A0M5IQP5_9BACT</name>
<evidence type="ECO:0000256" key="2">
    <source>
        <dbReference type="ARBA" id="ARBA00012438"/>
    </source>
</evidence>
<evidence type="ECO:0000259" key="8">
    <source>
        <dbReference type="PROSITE" id="PS50112"/>
    </source>
</evidence>
<keyword evidence="3" id="KW-0597">Phosphoprotein</keyword>
<dbReference type="InterPro" id="IPR050351">
    <property type="entry name" value="BphY/WalK/GraS-like"/>
</dbReference>
<dbReference type="KEGG" id="des:DSOUD_0490"/>
<proteinExistence type="predicted"/>
<dbReference type="PROSITE" id="PS50109">
    <property type="entry name" value="HIS_KIN"/>
    <property type="match status" value="1"/>
</dbReference>
<dbReference type="InterPro" id="IPR036097">
    <property type="entry name" value="HisK_dim/P_sf"/>
</dbReference>
<dbReference type="InterPro" id="IPR004358">
    <property type="entry name" value="Sig_transdc_His_kin-like_C"/>
</dbReference>
<dbReference type="SUPFAM" id="SSF55785">
    <property type="entry name" value="PYP-like sensor domain (PAS domain)"/>
    <property type="match status" value="2"/>
</dbReference>
<dbReference type="GO" id="GO:0000156">
    <property type="term" value="F:phosphorelay response regulator activity"/>
    <property type="evidence" value="ECO:0007669"/>
    <property type="project" value="TreeGrafter"/>
</dbReference>
<evidence type="ECO:0000256" key="4">
    <source>
        <dbReference type="ARBA" id="ARBA00022679"/>
    </source>
</evidence>
<dbReference type="GO" id="GO:0000155">
    <property type="term" value="F:phosphorelay sensor kinase activity"/>
    <property type="evidence" value="ECO:0007669"/>
    <property type="project" value="InterPro"/>
</dbReference>
<dbReference type="RefSeq" id="WP_053549505.1">
    <property type="nucleotide sequence ID" value="NZ_CP010802.1"/>
</dbReference>
<dbReference type="CDD" id="cd00075">
    <property type="entry name" value="HATPase"/>
    <property type="match status" value="1"/>
</dbReference>
<evidence type="ECO:0000259" key="7">
    <source>
        <dbReference type="PROSITE" id="PS50109"/>
    </source>
</evidence>
<dbReference type="CDD" id="cd00130">
    <property type="entry name" value="PAS"/>
    <property type="match status" value="1"/>
</dbReference>
<organism evidence="9 10">
    <name type="scientific">Desulfuromonas soudanensis</name>
    <dbReference type="NCBI Taxonomy" id="1603606"/>
    <lineage>
        <taxon>Bacteria</taxon>
        <taxon>Pseudomonadati</taxon>
        <taxon>Thermodesulfobacteriota</taxon>
        <taxon>Desulfuromonadia</taxon>
        <taxon>Desulfuromonadales</taxon>
        <taxon>Desulfuromonadaceae</taxon>
        <taxon>Desulfuromonas</taxon>
    </lineage>
</organism>
<dbReference type="PRINTS" id="PR00344">
    <property type="entry name" value="BCTRLSENSOR"/>
</dbReference>
<dbReference type="InterPro" id="IPR035965">
    <property type="entry name" value="PAS-like_dom_sf"/>
</dbReference>
<dbReference type="GO" id="GO:0006355">
    <property type="term" value="P:regulation of DNA-templated transcription"/>
    <property type="evidence" value="ECO:0007669"/>
    <property type="project" value="InterPro"/>
</dbReference>
<dbReference type="Pfam" id="PF13188">
    <property type="entry name" value="PAS_8"/>
    <property type="match status" value="1"/>
</dbReference>
<sequence length="490" mass="54719">MNDIRHILSLDKVLQTIPSGLFLVDLDQRIVSWNREAERITGYAADEVLGKHCSVLKGIPCGSTCGLFNDALPKPIIGVTCSIRTKNDERIIISKNVDYLRDARGEIVGGIESFIDITRRKHLELQLRHHARDLEETVKLRTAELEEERARLGTVLDTMSDFAYITSGDYRIIFMNRAMIEIFGDHTGKSCHLGFYGSEDICPRCPMPQIDEGGTVREERHLDINDRTYEIIHTPLQAGNGSTHKLSVFRDITERKEAERKLLESNRELDAFTYTVSHDLRTPLTPIIGFAEFLQEEYRESLDEKGMKILAEIQEQGERMLALMEDLLTLARVGKIERGAEAVDTAAVVAEVLDLLSTDINGKGARITLSALPPATVPATLLSQVFSNLIGNALRYAVDVDPRIEIGGERDGERLRYYVRDHGPGIAAEERPRIFDAFYRGSAAKAKKGTGIGLAIVRKTARLFGGRAWIEETPGGGSTFWVEFTDPPPD</sequence>
<evidence type="ECO:0000256" key="1">
    <source>
        <dbReference type="ARBA" id="ARBA00000085"/>
    </source>
</evidence>
<comment type="catalytic activity">
    <reaction evidence="1">
        <text>ATP + protein L-histidine = ADP + protein N-phospho-L-histidine.</text>
        <dbReference type="EC" id="2.7.13.3"/>
    </reaction>
</comment>
<dbReference type="InterPro" id="IPR036890">
    <property type="entry name" value="HATPase_C_sf"/>
</dbReference>
<dbReference type="EMBL" id="CP010802">
    <property type="protein sequence ID" value="ALC15281.1"/>
    <property type="molecule type" value="Genomic_DNA"/>
</dbReference>
<dbReference type="PROSITE" id="PS50112">
    <property type="entry name" value="PAS"/>
    <property type="match status" value="1"/>
</dbReference>
<dbReference type="AlphaFoldDB" id="A0A0M5IQP5"/>
<dbReference type="InterPro" id="IPR000014">
    <property type="entry name" value="PAS"/>
</dbReference>
<dbReference type="SMART" id="SM00388">
    <property type="entry name" value="HisKA"/>
    <property type="match status" value="1"/>
</dbReference>
<dbReference type="Pfam" id="PF00512">
    <property type="entry name" value="HisKA"/>
    <property type="match status" value="1"/>
</dbReference>
<dbReference type="STRING" id="1603606.DSOUD_0490"/>
<dbReference type="GO" id="GO:0007234">
    <property type="term" value="P:osmosensory signaling via phosphorelay pathway"/>
    <property type="evidence" value="ECO:0007669"/>
    <property type="project" value="TreeGrafter"/>
</dbReference>
<dbReference type="EC" id="2.7.13.3" evidence="2"/>
<dbReference type="GO" id="GO:0016020">
    <property type="term" value="C:membrane"/>
    <property type="evidence" value="ECO:0007669"/>
    <property type="project" value="UniProtKB-SubCell"/>
</dbReference>
<dbReference type="SUPFAM" id="SSF47384">
    <property type="entry name" value="Homodimeric domain of signal transducing histidine kinase"/>
    <property type="match status" value="1"/>
</dbReference>
<dbReference type="InterPro" id="IPR003661">
    <property type="entry name" value="HisK_dim/P_dom"/>
</dbReference>
<evidence type="ECO:0000313" key="9">
    <source>
        <dbReference type="EMBL" id="ALC15281.1"/>
    </source>
</evidence>
<dbReference type="PATRIC" id="fig|1603606.3.peg.531"/>
<feature type="domain" description="PAS" evidence="8">
    <location>
        <begin position="10"/>
        <end position="51"/>
    </location>
</feature>
<dbReference type="PANTHER" id="PTHR42878">
    <property type="entry name" value="TWO-COMPONENT HISTIDINE KINASE"/>
    <property type="match status" value="1"/>
</dbReference>
<reference evidence="9 10" key="1">
    <citation type="submission" date="2015-07" db="EMBL/GenBank/DDBJ databases">
        <title>Isolation and Genomic Characterization of a Novel Halophilic Metal-Reducing Deltaproteobacterium from the Deep Subsurface.</title>
        <authorList>
            <person name="Badalamenti J.P."/>
            <person name="Summers Z.M."/>
            <person name="Gralnick J.A."/>
            <person name="Bond D.R."/>
        </authorList>
    </citation>
    <scope>NUCLEOTIDE SEQUENCE [LARGE SCALE GENOMIC DNA]</scope>
    <source>
        <strain evidence="9 10">WTL</strain>
    </source>
</reference>
<dbReference type="CDD" id="cd00082">
    <property type="entry name" value="HisKA"/>
    <property type="match status" value="1"/>
</dbReference>
<dbReference type="InterPro" id="IPR005467">
    <property type="entry name" value="His_kinase_dom"/>
</dbReference>
<dbReference type="Pfam" id="PF02518">
    <property type="entry name" value="HATPase_c"/>
    <property type="match status" value="1"/>
</dbReference>
<dbReference type="InterPro" id="IPR003594">
    <property type="entry name" value="HATPase_dom"/>
</dbReference>
<accession>A0A0M5IQP5</accession>
<dbReference type="GO" id="GO:0030295">
    <property type="term" value="F:protein kinase activator activity"/>
    <property type="evidence" value="ECO:0007669"/>
    <property type="project" value="TreeGrafter"/>
</dbReference>
<keyword evidence="5 9" id="KW-0418">Kinase</keyword>
<keyword evidence="6" id="KW-0472">Membrane</keyword>
<dbReference type="SUPFAM" id="SSF55874">
    <property type="entry name" value="ATPase domain of HSP90 chaperone/DNA topoisomerase II/histidine kinase"/>
    <property type="match status" value="1"/>
</dbReference>
<protein>
    <recommendedName>
        <fullName evidence="2">histidine kinase</fullName>
        <ecNumber evidence="2">2.7.13.3</ecNumber>
    </recommendedName>
</protein>
<evidence type="ECO:0000256" key="5">
    <source>
        <dbReference type="ARBA" id="ARBA00022777"/>
    </source>
</evidence>
<dbReference type="NCBIfam" id="TIGR00229">
    <property type="entry name" value="sensory_box"/>
    <property type="match status" value="1"/>
</dbReference>
<dbReference type="Pfam" id="PF00989">
    <property type="entry name" value="PAS"/>
    <property type="match status" value="1"/>
</dbReference>